<proteinExistence type="predicted"/>
<feature type="compositionally biased region" description="Basic and acidic residues" evidence="1">
    <location>
        <begin position="202"/>
        <end position="223"/>
    </location>
</feature>
<evidence type="ECO:0000313" key="3">
    <source>
        <dbReference type="Proteomes" id="UP001596004"/>
    </source>
</evidence>
<dbReference type="EMBL" id="JBHSFP010000008">
    <property type="protein sequence ID" value="MFC4532028.1"/>
    <property type="molecule type" value="Genomic_DNA"/>
</dbReference>
<dbReference type="RefSeq" id="WP_380840748.1">
    <property type="nucleotide sequence ID" value="NZ_JBHSFP010000008.1"/>
</dbReference>
<reference evidence="3" key="1">
    <citation type="journal article" date="2019" name="Int. J. Syst. Evol. Microbiol.">
        <title>The Global Catalogue of Microorganisms (GCM) 10K type strain sequencing project: providing services to taxonomists for standard genome sequencing and annotation.</title>
        <authorList>
            <consortium name="The Broad Institute Genomics Platform"/>
            <consortium name="The Broad Institute Genome Sequencing Center for Infectious Disease"/>
            <person name="Wu L."/>
            <person name="Ma J."/>
        </authorList>
    </citation>
    <scope>NUCLEOTIDE SEQUENCE [LARGE SCALE GENOMIC DNA]</scope>
    <source>
        <strain evidence="3">CGMCC 4.7132</strain>
    </source>
</reference>
<sequence length="320" mass="34346">MTFIPLPGCETTIVPAGSGYPQSFRTDNPDGTYQTRTYDGNMRLLQVQEGRVTPGADGGSVEQYVTRVFDAATCRTTGMGTGTVVKSADGLTQERTITSNTAGRIVETEYLEHEVKDQDGVYHFVLDTTEKVTEADGKTVSDRWVQDWGSGGQSNIKEHTENGKVTDRSASFTDHPGNPAEGNQSTTSVHYHADGGATITTETRDANGHAEPPRTTTVDKEGNPIESPLADDDPRPRPAQPNPLAIGEDDFEPSPEFQDKADSYLTPEAVAQIGRQEAEAGAAWLGPAAAGRLNTPEALRGFLSHEDVLAHALDGLYPDT</sequence>
<evidence type="ECO:0000313" key="2">
    <source>
        <dbReference type="EMBL" id="MFC4532028.1"/>
    </source>
</evidence>
<evidence type="ECO:0000256" key="1">
    <source>
        <dbReference type="SAM" id="MobiDB-lite"/>
    </source>
</evidence>
<gene>
    <name evidence="2" type="ORF">ACFO60_14740</name>
</gene>
<keyword evidence="3" id="KW-1185">Reference proteome</keyword>
<organism evidence="2 3">
    <name type="scientific">Sphaerisporangium dianthi</name>
    <dbReference type="NCBI Taxonomy" id="1436120"/>
    <lineage>
        <taxon>Bacteria</taxon>
        <taxon>Bacillati</taxon>
        <taxon>Actinomycetota</taxon>
        <taxon>Actinomycetes</taxon>
        <taxon>Streptosporangiales</taxon>
        <taxon>Streptosporangiaceae</taxon>
        <taxon>Sphaerisporangium</taxon>
    </lineage>
</organism>
<feature type="region of interest" description="Disordered" evidence="1">
    <location>
        <begin position="146"/>
        <end position="259"/>
    </location>
</feature>
<protein>
    <recommendedName>
        <fullName evidence="4">YD repeat-containing protein</fullName>
    </recommendedName>
</protein>
<name>A0ABV9CIA0_9ACTN</name>
<evidence type="ECO:0008006" key="4">
    <source>
        <dbReference type="Google" id="ProtNLM"/>
    </source>
</evidence>
<feature type="compositionally biased region" description="Basic and acidic residues" evidence="1">
    <location>
        <begin position="156"/>
        <end position="167"/>
    </location>
</feature>
<dbReference type="Proteomes" id="UP001596004">
    <property type="component" value="Unassembled WGS sequence"/>
</dbReference>
<accession>A0ABV9CIA0</accession>
<comment type="caution">
    <text evidence="2">The sequence shown here is derived from an EMBL/GenBank/DDBJ whole genome shotgun (WGS) entry which is preliminary data.</text>
</comment>